<dbReference type="EMBL" id="KX889068">
    <property type="protein sequence ID" value="APC46113.1"/>
    <property type="molecule type" value="Genomic_DNA"/>
</dbReference>
<gene>
    <name evidence="2" type="ORF">vBVspPpVa5_0043</name>
</gene>
<feature type="transmembrane region" description="Helical" evidence="1">
    <location>
        <begin position="20"/>
        <end position="46"/>
    </location>
</feature>
<sequence>MVNKIVQFMFKPIWNFIDIAIYMAVLVMIPQIGLWVLLPASLLVFLNSYYENKLGWEVYDSSKD</sequence>
<reference evidence="2 3" key="1">
    <citation type="journal article" date="2017" name="Viruses">
        <title>Stumbling across the Same Phage: Comparative Genomics of Widespread Temperate Phages Infecting the Fish Pathogen Vibrio anguillarum.</title>
        <authorList>
            <person name="Kalatzis P.G."/>
            <person name="Rorbo N.I."/>
            <person name="Castillo D."/>
            <person name="Mauritzen J.J."/>
            <person name="Jorgensen J."/>
            <person name="Kokkari C."/>
            <person name="Zhang F."/>
            <person name="Katharios P."/>
            <person name="Middelboe M."/>
        </authorList>
    </citation>
    <scope>NUCLEOTIDE SEQUENCE [LARGE SCALE GENOMIC DNA]</scope>
</reference>
<evidence type="ECO:0000256" key="1">
    <source>
        <dbReference type="SAM" id="Phobius"/>
    </source>
</evidence>
<keyword evidence="1" id="KW-0812">Transmembrane</keyword>
<name>A0A1J0GV98_9CAUD</name>
<proteinExistence type="predicted"/>
<evidence type="ECO:0000313" key="3">
    <source>
        <dbReference type="Proteomes" id="UP000225978"/>
    </source>
</evidence>
<keyword evidence="1" id="KW-1133">Transmembrane helix</keyword>
<dbReference type="Proteomes" id="UP000225978">
    <property type="component" value="Segment"/>
</dbReference>
<organism evidence="2 3">
    <name type="scientific">Vibrio phage vB_VspP_pVa5</name>
    <dbReference type="NCBI Taxonomy" id="1913109"/>
    <lineage>
        <taxon>Viruses</taxon>
        <taxon>Duplodnaviria</taxon>
        <taxon>Heunggongvirae</taxon>
        <taxon>Uroviricota</taxon>
        <taxon>Caudoviricetes</taxon>
        <taxon>Schitoviridae</taxon>
        <taxon>Pontosvirinae</taxon>
        <taxon>Galateavirus</taxon>
        <taxon>Galateavirus PVA5</taxon>
    </lineage>
</organism>
<accession>A0A1J0GV98</accession>
<keyword evidence="3" id="KW-1185">Reference proteome</keyword>
<evidence type="ECO:0008006" key="4">
    <source>
        <dbReference type="Google" id="ProtNLM"/>
    </source>
</evidence>
<keyword evidence="1" id="KW-0472">Membrane</keyword>
<protein>
    <recommendedName>
        <fullName evidence="4">TMhelix containing protein</fullName>
    </recommendedName>
</protein>
<evidence type="ECO:0000313" key="2">
    <source>
        <dbReference type="EMBL" id="APC46113.1"/>
    </source>
</evidence>